<organism evidence="1">
    <name type="scientific">Pyrodinium bahamense</name>
    <dbReference type="NCBI Taxonomy" id="73915"/>
    <lineage>
        <taxon>Eukaryota</taxon>
        <taxon>Sar</taxon>
        <taxon>Alveolata</taxon>
        <taxon>Dinophyceae</taxon>
        <taxon>Gonyaulacales</taxon>
        <taxon>Pyrocystaceae</taxon>
        <taxon>Pyrodinium</taxon>
    </lineage>
</organism>
<dbReference type="EMBL" id="HBEG01045647">
    <property type="protein sequence ID" value="CAD8384052.1"/>
    <property type="molecule type" value="Transcribed_RNA"/>
</dbReference>
<name>A0A7S0B5S2_9DINO</name>
<sequence>MAAPPLPGSEAKACLEEEGSERIWHRIAACLHGHELLGRLAMLSANHAALLMDEGCWRTLAMPAGPKRVGYLLWLMLREERELWAPLLHQVQLLDLNLQGCTAGALGHLRDLLLHSLALDGGVRRVRVCRIPVRPAPDPEAPQAERKFNRNDMTLVNPIAQNAAAPQLFLLDALELGQLRWFMARFRYFRLRPSASAMAVDLLAEHGPPPGDPATDGAARDPVEALALTELGALASLPDEAFGGGFDGWLKSILPRYKLLMSSWE</sequence>
<dbReference type="AlphaFoldDB" id="A0A7S0B5S2"/>
<evidence type="ECO:0000313" key="1">
    <source>
        <dbReference type="EMBL" id="CAD8384052.1"/>
    </source>
</evidence>
<accession>A0A7S0B5S2</accession>
<protein>
    <submittedName>
        <fullName evidence="1">Uncharacterized protein</fullName>
    </submittedName>
</protein>
<proteinExistence type="predicted"/>
<reference evidence="1" key="1">
    <citation type="submission" date="2021-01" db="EMBL/GenBank/DDBJ databases">
        <authorList>
            <person name="Corre E."/>
            <person name="Pelletier E."/>
            <person name="Niang G."/>
            <person name="Scheremetjew M."/>
            <person name="Finn R."/>
            <person name="Kale V."/>
            <person name="Holt S."/>
            <person name="Cochrane G."/>
            <person name="Meng A."/>
            <person name="Brown T."/>
            <person name="Cohen L."/>
        </authorList>
    </citation>
    <scope>NUCLEOTIDE SEQUENCE</scope>
    <source>
        <strain evidence="1">Pbaha01</strain>
    </source>
</reference>
<gene>
    <name evidence="1" type="ORF">PBAH0796_LOCUS27740</name>
</gene>